<dbReference type="InterPro" id="IPR056632">
    <property type="entry name" value="DUF7730"/>
</dbReference>
<organism evidence="3 4">
    <name type="scientific">Emergomyces pasteurianus Ep9510</name>
    <dbReference type="NCBI Taxonomy" id="1447872"/>
    <lineage>
        <taxon>Eukaryota</taxon>
        <taxon>Fungi</taxon>
        <taxon>Dikarya</taxon>
        <taxon>Ascomycota</taxon>
        <taxon>Pezizomycotina</taxon>
        <taxon>Eurotiomycetes</taxon>
        <taxon>Eurotiomycetidae</taxon>
        <taxon>Onygenales</taxon>
        <taxon>Ajellomycetaceae</taxon>
        <taxon>Emergomyces</taxon>
    </lineage>
</organism>
<protein>
    <recommendedName>
        <fullName evidence="2">DUF7730 domain-containing protein</fullName>
    </recommendedName>
</protein>
<evidence type="ECO:0000313" key="4">
    <source>
        <dbReference type="Proteomes" id="UP000182235"/>
    </source>
</evidence>
<gene>
    <name evidence="3" type="ORF">AJ78_04794</name>
</gene>
<keyword evidence="4" id="KW-1185">Reference proteome</keyword>
<evidence type="ECO:0000313" key="3">
    <source>
        <dbReference type="EMBL" id="OJD14909.1"/>
    </source>
</evidence>
<feature type="compositionally biased region" description="Polar residues" evidence="1">
    <location>
        <begin position="21"/>
        <end position="33"/>
    </location>
</feature>
<sequence length="346" mass="39274">MSKPIPAHRRITHRILHKASSKGTPETSTRPPQETKQVILDILTKIPPQDINTSSPSKDPHLAVHESLFFNKLPPELRRNIYVLAFGNGVVHIDDGGRDRLLRMCYFCPYATARRPPREDCCEDEYGRALDKFGRDLIGATGWLLSCRLAYAEAIGVLYSTNTIRIRCFGSLPRLPNYLPPGILGCITSLELIPRVRLLAMPEEFLCSLPREMFPGLRRLYLLVRDIEPPPFDPHRQNYEQDGDVECVALLTRADRIARKLLSPPSQLTVFELVVRHSTFQSLVSRLGEKERAVAVQKSLRYPRGERLWRSLEEIDAGFDDDDDVAAAADGVGGSYRKKQGYWIRD</sequence>
<dbReference type="AlphaFoldDB" id="A0A1J9QI98"/>
<dbReference type="PANTHER" id="PTHR38790">
    <property type="entry name" value="2EXR DOMAIN-CONTAINING PROTEIN-RELATED"/>
    <property type="match status" value="1"/>
</dbReference>
<evidence type="ECO:0000256" key="1">
    <source>
        <dbReference type="SAM" id="MobiDB-lite"/>
    </source>
</evidence>
<evidence type="ECO:0000259" key="2">
    <source>
        <dbReference type="Pfam" id="PF24864"/>
    </source>
</evidence>
<feature type="domain" description="DUF7730" evidence="2">
    <location>
        <begin position="65"/>
        <end position="193"/>
    </location>
</feature>
<dbReference type="EMBL" id="LGRN01000189">
    <property type="protein sequence ID" value="OJD14909.1"/>
    <property type="molecule type" value="Genomic_DNA"/>
</dbReference>
<dbReference type="Pfam" id="PF24864">
    <property type="entry name" value="DUF7730"/>
    <property type="match status" value="1"/>
</dbReference>
<comment type="caution">
    <text evidence="3">The sequence shown here is derived from an EMBL/GenBank/DDBJ whole genome shotgun (WGS) entry which is preliminary data.</text>
</comment>
<dbReference type="Proteomes" id="UP000182235">
    <property type="component" value="Unassembled WGS sequence"/>
</dbReference>
<name>A0A1J9QI98_9EURO</name>
<reference evidence="3 4" key="1">
    <citation type="submission" date="2015-07" db="EMBL/GenBank/DDBJ databases">
        <title>Emmonsia species relationships and genome sequence.</title>
        <authorList>
            <consortium name="The Broad Institute Genomics Platform"/>
            <person name="Cuomo C.A."/>
            <person name="Munoz J.F."/>
            <person name="Imamovic A."/>
            <person name="Priest M.E."/>
            <person name="Young S."/>
            <person name="Clay O.K."/>
            <person name="McEwen J.G."/>
        </authorList>
    </citation>
    <scope>NUCLEOTIDE SEQUENCE [LARGE SCALE GENOMIC DNA]</scope>
    <source>
        <strain evidence="3 4">UAMH 9510</strain>
    </source>
</reference>
<dbReference type="VEuPathDB" id="FungiDB:AJ78_04794"/>
<proteinExistence type="predicted"/>
<accession>A0A1J9QI98</accession>
<feature type="region of interest" description="Disordered" evidence="1">
    <location>
        <begin position="1"/>
        <end position="33"/>
    </location>
</feature>
<dbReference type="PANTHER" id="PTHR38790:SF4">
    <property type="entry name" value="2EXR DOMAIN-CONTAINING PROTEIN"/>
    <property type="match status" value="1"/>
</dbReference>
<dbReference type="STRING" id="1447872.A0A1J9QI98"/>
<dbReference type="OrthoDB" id="515692at2759"/>
<feature type="compositionally biased region" description="Basic residues" evidence="1">
    <location>
        <begin position="1"/>
        <end position="20"/>
    </location>
</feature>